<evidence type="ECO:0000256" key="9">
    <source>
        <dbReference type="SAM" id="Phobius"/>
    </source>
</evidence>
<dbReference type="SUPFAM" id="SSF56104">
    <property type="entry name" value="SAICAR synthase-like"/>
    <property type="match status" value="1"/>
</dbReference>
<dbReference type="InterPro" id="IPR005522">
    <property type="entry name" value="IPK"/>
</dbReference>
<evidence type="ECO:0000313" key="11">
    <source>
        <dbReference type="RefSeq" id="XP_034101655.1"/>
    </source>
</evidence>
<keyword evidence="5" id="KW-0067">ATP-binding</keyword>
<sequence>MTNGHQLINYIRAVAAIAFRCRAVRCYSSNNSHFYQAVALQHWLCVFALFLLPLPVCCLYFECESKTDSMAKKEQEESMVAVVAAVTPAVPLGYRQLGTQVAGHTFEASNAAAVGLLQDVGGSEEGRSEGRVFKPLGKPECGLREIQFYESLAAAKSTIAAAVGDVGKAENAADNDLALLAALAEHVPRYYGQRKLVVNQREHTFLQLEDLTHGMAKPCVMDVKIGKRTWDPLSSPHKRAIEQQKYVMCKQNLGLCLPGFQVYQQEQPSGKTILIRHGRDYGKSLNVEGFHQALALFFNVQPSYANVRQLLREVLRQLRGIHSWFKRQRLLHFYASSLLICYDFDRLSNPSSQQNGYHHEPPATPAIKPPDQWIRVRCIDFAHIFPAADAQPDENYMFGLQSLIDIVESMLQR</sequence>
<dbReference type="GO" id="GO:0008440">
    <property type="term" value="F:inositol-1,4,5-trisphosphate 3-kinase activity"/>
    <property type="evidence" value="ECO:0007669"/>
    <property type="project" value="TreeGrafter"/>
</dbReference>
<dbReference type="RefSeq" id="XP_034101655.1">
    <property type="nucleotide sequence ID" value="XM_034245764.2"/>
</dbReference>
<dbReference type="OrthoDB" id="5958943at2759"/>
<keyword evidence="9" id="KW-0812">Transmembrane</keyword>
<reference evidence="11" key="1">
    <citation type="submission" date="2025-08" db="UniProtKB">
        <authorList>
            <consortium name="RefSeq"/>
        </authorList>
    </citation>
    <scope>IDENTIFICATION</scope>
    <source>
        <strain evidence="11">15112-1751.03</strain>
        <tissue evidence="11">Whole Adult</tissue>
    </source>
</reference>
<dbReference type="GeneID" id="117566220"/>
<feature type="transmembrane region" description="Helical" evidence="9">
    <location>
        <begin position="40"/>
        <end position="63"/>
    </location>
</feature>
<gene>
    <name evidence="11" type="primary">LOC117566220</name>
</gene>
<evidence type="ECO:0000256" key="3">
    <source>
        <dbReference type="ARBA" id="ARBA00022741"/>
    </source>
</evidence>
<evidence type="ECO:0000256" key="1">
    <source>
        <dbReference type="ARBA" id="ARBA00007374"/>
    </source>
</evidence>
<keyword evidence="4 8" id="KW-0418">Kinase</keyword>
<dbReference type="Proteomes" id="UP000515160">
    <property type="component" value="Chromosome 2L"/>
</dbReference>
<protein>
    <recommendedName>
        <fullName evidence="8">Kinase</fullName>
        <ecNumber evidence="8">2.7.-.-</ecNumber>
    </recommendedName>
</protein>
<dbReference type="CTD" id="33236"/>
<accession>A0A6P8WTK0</accession>
<dbReference type="Gene3D" id="3.30.470.160">
    <property type="entry name" value="Inositol polyphosphate kinase"/>
    <property type="match status" value="1"/>
</dbReference>
<comment type="catalytic activity">
    <reaction evidence="7">
        <text>1D-myo-inositol 1,3,4,6-tetrakisphosphate + ATP = 1D-myo-inositol 1,3,4,5,6-pentakisphosphate + ADP + H(+)</text>
        <dbReference type="Rhea" id="RHEA:12717"/>
        <dbReference type="ChEBI" id="CHEBI:15378"/>
        <dbReference type="ChEBI" id="CHEBI:30616"/>
        <dbReference type="ChEBI" id="CHEBI:57660"/>
        <dbReference type="ChEBI" id="CHEBI:57733"/>
        <dbReference type="ChEBI" id="CHEBI:456216"/>
        <dbReference type="EC" id="2.7.1.140"/>
    </reaction>
</comment>
<evidence type="ECO:0000256" key="7">
    <source>
        <dbReference type="ARBA" id="ARBA00036525"/>
    </source>
</evidence>
<evidence type="ECO:0000256" key="8">
    <source>
        <dbReference type="RuleBase" id="RU363090"/>
    </source>
</evidence>
<proteinExistence type="inferred from homology"/>
<evidence type="ECO:0000256" key="2">
    <source>
        <dbReference type="ARBA" id="ARBA00022679"/>
    </source>
</evidence>
<keyword evidence="3" id="KW-0547">Nucleotide-binding</keyword>
<dbReference type="PANTHER" id="PTHR12400:SF51">
    <property type="entry name" value="INOSITOL POLYPHOSPHATE MULTIKINASE"/>
    <property type="match status" value="1"/>
</dbReference>
<organism evidence="10 11">
    <name type="scientific">Drosophila albomicans</name>
    <name type="common">Fruit fly</name>
    <dbReference type="NCBI Taxonomy" id="7291"/>
    <lineage>
        <taxon>Eukaryota</taxon>
        <taxon>Metazoa</taxon>
        <taxon>Ecdysozoa</taxon>
        <taxon>Arthropoda</taxon>
        <taxon>Hexapoda</taxon>
        <taxon>Insecta</taxon>
        <taxon>Pterygota</taxon>
        <taxon>Neoptera</taxon>
        <taxon>Endopterygota</taxon>
        <taxon>Diptera</taxon>
        <taxon>Brachycera</taxon>
        <taxon>Muscomorpha</taxon>
        <taxon>Ephydroidea</taxon>
        <taxon>Drosophilidae</taxon>
        <taxon>Drosophila</taxon>
    </lineage>
</organism>
<comment type="similarity">
    <text evidence="1 8">Belongs to the inositol phosphokinase (IPK) family.</text>
</comment>
<evidence type="ECO:0000256" key="6">
    <source>
        <dbReference type="ARBA" id="ARBA00036164"/>
    </source>
</evidence>
<dbReference type="PANTHER" id="PTHR12400">
    <property type="entry name" value="INOSITOL POLYPHOSPHATE KINASE"/>
    <property type="match status" value="1"/>
</dbReference>
<dbReference type="GO" id="GO:0005737">
    <property type="term" value="C:cytoplasm"/>
    <property type="evidence" value="ECO:0007669"/>
    <property type="project" value="TreeGrafter"/>
</dbReference>
<dbReference type="GO" id="GO:0005634">
    <property type="term" value="C:nucleus"/>
    <property type="evidence" value="ECO:0007669"/>
    <property type="project" value="TreeGrafter"/>
</dbReference>
<keyword evidence="10" id="KW-1185">Reference proteome</keyword>
<dbReference type="GO" id="GO:0005524">
    <property type="term" value="F:ATP binding"/>
    <property type="evidence" value="ECO:0007669"/>
    <property type="project" value="UniProtKB-KW"/>
</dbReference>
<dbReference type="GO" id="GO:0051765">
    <property type="term" value="F:inositol tetrakisphosphate kinase activity"/>
    <property type="evidence" value="ECO:0007669"/>
    <property type="project" value="TreeGrafter"/>
</dbReference>
<comment type="catalytic activity">
    <reaction evidence="6">
        <text>1D-myo-inositol 1,4,5-trisphosphate + 2 ATP = 1D-myo-inositol 1,3,4,5,6-pentakisphosphate + 2 ADP + 2 H(+)</text>
        <dbReference type="Rhea" id="RHEA:32359"/>
        <dbReference type="ChEBI" id="CHEBI:15378"/>
        <dbReference type="ChEBI" id="CHEBI:30616"/>
        <dbReference type="ChEBI" id="CHEBI:57733"/>
        <dbReference type="ChEBI" id="CHEBI:203600"/>
        <dbReference type="ChEBI" id="CHEBI:456216"/>
        <dbReference type="EC" id="2.7.1.151"/>
    </reaction>
</comment>
<dbReference type="InterPro" id="IPR038286">
    <property type="entry name" value="IPK_sf"/>
</dbReference>
<name>A0A6P8WTK0_DROAB</name>
<dbReference type="Pfam" id="PF03770">
    <property type="entry name" value="IPK"/>
    <property type="match status" value="1"/>
</dbReference>
<evidence type="ECO:0000313" key="10">
    <source>
        <dbReference type="Proteomes" id="UP000515160"/>
    </source>
</evidence>
<dbReference type="GO" id="GO:0032958">
    <property type="term" value="P:inositol phosphate biosynthetic process"/>
    <property type="evidence" value="ECO:0007669"/>
    <property type="project" value="InterPro"/>
</dbReference>
<evidence type="ECO:0000256" key="4">
    <source>
        <dbReference type="ARBA" id="ARBA00022777"/>
    </source>
</evidence>
<keyword evidence="9" id="KW-1133">Transmembrane helix</keyword>
<evidence type="ECO:0000256" key="5">
    <source>
        <dbReference type="ARBA" id="ARBA00022840"/>
    </source>
</evidence>
<keyword evidence="9" id="KW-0472">Membrane</keyword>
<dbReference type="AlphaFoldDB" id="A0A6P8WTK0"/>
<dbReference type="EC" id="2.7.-.-" evidence="8"/>
<keyword evidence="2 8" id="KW-0808">Transferase</keyword>